<comment type="caution">
    <text evidence="2">The sequence shown here is derived from an EMBL/GenBank/DDBJ whole genome shotgun (WGS) entry which is preliminary data.</text>
</comment>
<dbReference type="AlphaFoldDB" id="A0A9N8DVU6"/>
<organism evidence="2 3">
    <name type="scientific">Seminavis robusta</name>
    <dbReference type="NCBI Taxonomy" id="568900"/>
    <lineage>
        <taxon>Eukaryota</taxon>
        <taxon>Sar</taxon>
        <taxon>Stramenopiles</taxon>
        <taxon>Ochrophyta</taxon>
        <taxon>Bacillariophyta</taxon>
        <taxon>Bacillariophyceae</taxon>
        <taxon>Bacillariophycidae</taxon>
        <taxon>Naviculales</taxon>
        <taxon>Naviculaceae</taxon>
        <taxon>Seminavis</taxon>
    </lineage>
</organism>
<feature type="compositionally biased region" description="Basic and acidic residues" evidence="1">
    <location>
        <begin position="612"/>
        <end position="625"/>
    </location>
</feature>
<evidence type="ECO:0000313" key="3">
    <source>
        <dbReference type="Proteomes" id="UP001153069"/>
    </source>
</evidence>
<feature type="compositionally biased region" description="Basic residues" evidence="1">
    <location>
        <begin position="428"/>
        <end position="446"/>
    </location>
</feature>
<dbReference type="EMBL" id="CAICTM010000312">
    <property type="protein sequence ID" value="CAB9507620.1"/>
    <property type="molecule type" value="Genomic_DNA"/>
</dbReference>
<feature type="compositionally biased region" description="Polar residues" evidence="1">
    <location>
        <begin position="306"/>
        <end position="315"/>
    </location>
</feature>
<feature type="region of interest" description="Disordered" evidence="1">
    <location>
        <begin position="209"/>
        <end position="721"/>
    </location>
</feature>
<feature type="region of interest" description="Disordered" evidence="1">
    <location>
        <begin position="1"/>
        <end position="94"/>
    </location>
</feature>
<name>A0A9N8DVU6_9STRA</name>
<accession>A0A9N8DVU6</accession>
<evidence type="ECO:0000256" key="1">
    <source>
        <dbReference type="SAM" id="MobiDB-lite"/>
    </source>
</evidence>
<keyword evidence="3" id="KW-1185">Reference proteome</keyword>
<feature type="region of interest" description="Disordered" evidence="1">
    <location>
        <begin position="132"/>
        <end position="153"/>
    </location>
</feature>
<sequence length="950" mass="106169">MTRWSNIKESALCNRGSTTPRSPTGTGQTTSGINRKASILDLSDDDNSQSSTSDTSISLNSISSHQGSSTTFASCTGSPTTMSPQNSPSLFFKPAIPTHSSSSLPNLEGSSSSDLSAAGLDASLVSLQSQIVTPDDKTKQQQQQPPSSMDANISPEEFRTAATELANDILWIPPLMGLLAPEENRKISAKIWGKRNRSDAACRLPARTRTQKKMAAVTPEPKQDMAPSLRKRTIDLEDDDDDEPKVKGGCWPQMAGRGAGGEPKTPTSLRKVVSPPSSPSIIRNERQQQPKSESFLMKEEEEKRNNNSFHATSIGNRRHSSRSRRRQSSSRTEKHQQPKRRNSQREQVAKEPRIEGGCWPKVAGRSNATAGECKPPSSLRKVAPSSPPARTATATLQQPKSESFLLMKEEEEKTNENKNNSMHETRRGRSRSHRRQPSRELRRHNSSKRDGADEEEPKFEGGCWPRVSHAAEEALRQPESSSKAPMSLRQLKPSSARYSRQQPKSEGCLMDKTNSSFHHEKKKDRKDRRTSSQDRPIKQGTKKSDSNRNEQEPTDDDGIELVMPEVSYGNPEKPRRASDSKAPSSMRHMSSSTAPVQPVRYAFQQPKSESFLMEKRNNSLREKRTSLHRRSSRHQPTTGEPLKSQNSGSLRGLVNGRSSSKKALRTNSSSMRDSLRRSGLGSFLHKRRSSNSNHGVRTGVARTTSNHRPGGSNHRRSSKNAKEMNIFCSELVGTDYILAQIQEAKENPEIVRLELEDLLERCTGELSTAIKDLLEHDDRPWEQVSFVNEVRMDEHSSYRPWLQRKNHFFRHLGTVCTRKLIPMTCSTKLIIEDASVYAADDDKDDDEDDSIVSVPDDDECLVQLLCDVQKDTSVTRLTLSSSHSTPALVDALANLFQCDDRKWESVQLKLSGQAPFPIQSPEHDAWCEIMKTRGQEMKRVARERGIDLGE</sequence>
<feature type="compositionally biased region" description="Low complexity" evidence="1">
    <location>
        <begin position="48"/>
        <end position="69"/>
    </location>
</feature>
<feature type="compositionally biased region" description="Polar residues" evidence="1">
    <location>
        <begin position="690"/>
        <end position="707"/>
    </location>
</feature>
<feature type="compositionally biased region" description="Polar residues" evidence="1">
    <location>
        <begin position="492"/>
        <end position="504"/>
    </location>
</feature>
<feature type="compositionally biased region" description="Basic and acidic residues" evidence="1">
    <location>
        <begin position="343"/>
        <end position="354"/>
    </location>
</feature>
<proteinExistence type="predicted"/>
<feature type="compositionally biased region" description="Basic and acidic residues" evidence="1">
    <location>
        <begin position="527"/>
        <end position="551"/>
    </location>
</feature>
<feature type="compositionally biased region" description="Polar residues" evidence="1">
    <location>
        <begin position="581"/>
        <end position="595"/>
    </location>
</feature>
<reference evidence="2" key="1">
    <citation type="submission" date="2020-06" db="EMBL/GenBank/DDBJ databases">
        <authorList>
            <consortium name="Plant Systems Biology data submission"/>
        </authorList>
    </citation>
    <scope>NUCLEOTIDE SEQUENCE</scope>
    <source>
        <strain evidence="2">D6</strain>
    </source>
</reference>
<feature type="compositionally biased region" description="Low complexity" evidence="1">
    <location>
        <begin position="15"/>
        <end position="32"/>
    </location>
</feature>
<gene>
    <name evidence="2" type="ORF">SEMRO_313_G114920.1</name>
</gene>
<feature type="compositionally biased region" description="Basic and acidic residues" evidence="1">
    <location>
        <begin position="407"/>
        <end position="427"/>
    </location>
</feature>
<feature type="compositionally biased region" description="Basic and acidic residues" evidence="1">
    <location>
        <begin position="296"/>
        <end position="305"/>
    </location>
</feature>
<feature type="compositionally biased region" description="Polar residues" evidence="1">
    <location>
        <begin position="70"/>
        <end position="89"/>
    </location>
</feature>
<dbReference type="Proteomes" id="UP001153069">
    <property type="component" value="Unassembled WGS sequence"/>
</dbReference>
<feature type="compositionally biased region" description="Polar residues" evidence="1">
    <location>
        <begin position="634"/>
        <end position="649"/>
    </location>
</feature>
<protein>
    <submittedName>
        <fullName evidence="2">Uncharacterized protein</fullName>
    </submittedName>
</protein>
<feature type="compositionally biased region" description="Basic residues" evidence="1">
    <location>
        <begin position="316"/>
        <end position="328"/>
    </location>
</feature>
<evidence type="ECO:0000313" key="2">
    <source>
        <dbReference type="EMBL" id="CAB9507620.1"/>
    </source>
</evidence>